<dbReference type="InterPro" id="IPR021133">
    <property type="entry name" value="HEAT_type_2"/>
</dbReference>
<evidence type="ECO:0000256" key="7">
    <source>
        <dbReference type="SAM" id="MobiDB-lite"/>
    </source>
</evidence>
<dbReference type="PROSITE" id="PS50077">
    <property type="entry name" value="HEAT_REPEAT"/>
    <property type="match status" value="2"/>
</dbReference>
<accession>A0A154P1T6</accession>
<feature type="domain" description="TOG" evidence="8">
    <location>
        <begin position="1"/>
        <end position="232"/>
    </location>
</feature>
<protein>
    <submittedName>
        <fullName evidence="9">CLIP-associating protein 1-A</fullName>
    </submittedName>
</protein>
<feature type="repeat" description="HEAT" evidence="5">
    <location>
        <begin position="1521"/>
        <end position="1559"/>
    </location>
</feature>
<dbReference type="GO" id="GO:0005881">
    <property type="term" value="C:cytoplasmic microtubule"/>
    <property type="evidence" value="ECO:0007669"/>
    <property type="project" value="TreeGrafter"/>
</dbReference>
<evidence type="ECO:0000256" key="4">
    <source>
        <dbReference type="ARBA" id="ARBA00023212"/>
    </source>
</evidence>
<feature type="compositionally biased region" description="Basic and acidic residues" evidence="7">
    <location>
        <begin position="950"/>
        <end position="959"/>
    </location>
</feature>
<evidence type="ECO:0000256" key="2">
    <source>
        <dbReference type="ARBA" id="ARBA00022490"/>
    </source>
</evidence>
<evidence type="ECO:0000256" key="6">
    <source>
        <dbReference type="PROSITE-ProRule" id="PRU00259"/>
    </source>
</evidence>
<dbReference type="GO" id="GO:1902903">
    <property type="term" value="P:regulation of supramolecular fiber organization"/>
    <property type="evidence" value="ECO:0007669"/>
    <property type="project" value="UniProtKB-ARBA"/>
</dbReference>
<feature type="region of interest" description="Disordered" evidence="7">
    <location>
        <begin position="381"/>
        <end position="413"/>
    </location>
</feature>
<reference evidence="9 10" key="1">
    <citation type="submission" date="2015-07" db="EMBL/GenBank/DDBJ databases">
        <title>The genome of Dufourea novaeangliae.</title>
        <authorList>
            <person name="Pan H."/>
            <person name="Kapheim K."/>
        </authorList>
    </citation>
    <scope>NUCLEOTIDE SEQUENCE [LARGE SCALE GENOMIC DNA]</scope>
    <source>
        <strain evidence="9">0120121106</strain>
        <tissue evidence="9">Whole body</tissue>
    </source>
</reference>
<feature type="region of interest" description="Disordered" evidence="7">
    <location>
        <begin position="694"/>
        <end position="760"/>
    </location>
</feature>
<proteinExistence type="predicted"/>
<keyword evidence="3" id="KW-0677">Repeat</keyword>
<feature type="repeat" description="ARM" evidence="6">
    <location>
        <begin position="166"/>
        <end position="193"/>
    </location>
</feature>
<evidence type="ECO:0000313" key="9">
    <source>
        <dbReference type="EMBL" id="KZC05817.1"/>
    </source>
</evidence>
<name>A0A154P1T6_DUFNO</name>
<dbReference type="Pfam" id="PF12348">
    <property type="entry name" value="CLASP_N"/>
    <property type="match status" value="2"/>
</dbReference>
<feature type="repeat" description="HEAT" evidence="5">
    <location>
        <begin position="167"/>
        <end position="205"/>
    </location>
</feature>
<dbReference type="InterPro" id="IPR011989">
    <property type="entry name" value="ARM-like"/>
</dbReference>
<dbReference type="GO" id="GO:0072686">
    <property type="term" value="C:mitotic spindle"/>
    <property type="evidence" value="ECO:0007669"/>
    <property type="project" value="TreeGrafter"/>
</dbReference>
<dbReference type="GO" id="GO:0045180">
    <property type="term" value="C:basal cortex"/>
    <property type="evidence" value="ECO:0007669"/>
    <property type="project" value="TreeGrafter"/>
</dbReference>
<dbReference type="SUPFAM" id="SSF48371">
    <property type="entry name" value="ARM repeat"/>
    <property type="match status" value="2"/>
</dbReference>
<feature type="domain" description="TOG" evidence="8">
    <location>
        <begin position="1345"/>
        <end position="1584"/>
    </location>
</feature>
<evidence type="ECO:0000256" key="3">
    <source>
        <dbReference type="ARBA" id="ARBA00022737"/>
    </source>
</evidence>
<dbReference type="SMART" id="SM01349">
    <property type="entry name" value="TOG"/>
    <property type="match status" value="4"/>
</dbReference>
<dbReference type="GO" id="GO:0008017">
    <property type="term" value="F:microtubule binding"/>
    <property type="evidence" value="ECO:0007669"/>
    <property type="project" value="TreeGrafter"/>
</dbReference>
<feature type="region of interest" description="Disordered" evidence="7">
    <location>
        <begin position="783"/>
        <end position="872"/>
    </location>
</feature>
<dbReference type="STRING" id="178035.A0A154P1T6"/>
<dbReference type="GO" id="GO:0040001">
    <property type="term" value="P:establishment of mitotic spindle localization"/>
    <property type="evidence" value="ECO:0007669"/>
    <property type="project" value="TreeGrafter"/>
</dbReference>
<dbReference type="PANTHER" id="PTHR21567:SF9">
    <property type="entry name" value="CLIP-ASSOCIATING PROTEIN"/>
    <property type="match status" value="1"/>
</dbReference>
<evidence type="ECO:0000313" key="10">
    <source>
        <dbReference type="Proteomes" id="UP000076502"/>
    </source>
</evidence>
<dbReference type="PROSITE" id="PS50176">
    <property type="entry name" value="ARM_REPEAT"/>
    <property type="match status" value="1"/>
</dbReference>
<feature type="region of interest" description="Disordered" evidence="7">
    <location>
        <begin position="1206"/>
        <end position="1240"/>
    </location>
</feature>
<dbReference type="GO" id="GO:0031110">
    <property type="term" value="P:regulation of microtubule polymerization or depolymerization"/>
    <property type="evidence" value="ECO:0007669"/>
    <property type="project" value="UniProtKB-ARBA"/>
</dbReference>
<comment type="subcellular location">
    <subcellularLocation>
        <location evidence="1">Cytoplasm</location>
        <location evidence="1">Cytoskeleton</location>
    </subcellularLocation>
</comment>
<feature type="compositionally biased region" description="Low complexity" evidence="7">
    <location>
        <begin position="818"/>
        <end position="834"/>
    </location>
</feature>
<dbReference type="GO" id="GO:0090307">
    <property type="term" value="P:mitotic spindle assembly"/>
    <property type="evidence" value="ECO:0007669"/>
    <property type="project" value="TreeGrafter"/>
</dbReference>
<dbReference type="InterPro" id="IPR024395">
    <property type="entry name" value="CLASP_N_dom"/>
</dbReference>
<dbReference type="InterPro" id="IPR034085">
    <property type="entry name" value="TOG"/>
</dbReference>
<dbReference type="OrthoDB" id="46159at2759"/>
<feature type="domain" description="TOG" evidence="8">
    <location>
        <begin position="977"/>
        <end position="1214"/>
    </location>
</feature>
<feature type="domain" description="TOG" evidence="8">
    <location>
        <begin position="452"/>
        <end position="688"/>
    </location>
</feature>
<feature type="region of interest" description="Disordered" evidence="7">
    <location>
        <begin position="925"/>
        <end position="961"/>
    </location>
</feature>
<gene>
    <name evidence="9" type="ORF">WN55_04757</name>
</gene>
<dbReference type="PANTHER" id="PTHR21567">
    <property type="entry name" value="CLASP"/>
    <property type="match status" value="1"/>
</dbReference>
<dbReference type="GO" id="GO:0005876">
    <property type="term" value="C:spindle microtubule"/>
    <property type="evidence" value="ECO:0007669"/>
    <property type="project" value="TreeGrafter"/>
</dbReference>
<organism evidence="9 10">
    <name type="scientific">Dufourea novaeangliae</name>
    <name type="common">Sweat bee</name>
    <dbReference type="NCBI Taxonomy" id="178035"/>
    <lineage>
        <taxon>Eukaryota</taxon>
        <taxon>Metazoa</taxon>
        <taxon>Ecdysozoa</taxon>
        <taxon>Arthropoda</taxon>
        <taxon>Hexapoda</taxon>
        <taxon>Insecta</taxon>
        <taxon>Pterygota</taxon>
        <taxon>Neoptera</taxon>
        <taxon>Endopterygota</taxon>
        <taxon>Hymenoptera</taxon>
        <taxon>Apocrita</taxon>
        <taxon>Aculeata</taxon>
        <taxon>Apoidea</taxon>
        <taxon>Anthophila</taxon>
        <taxon>Halictidae</taxon>
        <taxon>Rophitinae</taxon>
        <taxon>Dufourea</taxon>
    </lineage>
</organism>
<feature type="compositionally biased region" description="Polar residues" evidence="7">
    <location>
        <begin position="399"/>
        <end position="413"/>
    </location>
</feature>
<feature type="compositionally biased region" description="Polar residues" evidence="7">
    <location>
        <begin position="707"/>
        <end position="720"/>
    </location>
</feature>
<dbReference type="InterPro" id="IPR016024">
    <property type="entry name" value="ARM-type_fold"/>
</dbReference>
<dbReference type="GO" id="GO:0000776">
    <property type="term" value="C:kinetochore"/>
    <property type="evidence" value="ECO:0007669"/>
    <property type="project" value="TreeGrafter"/>
</dbReference>
<evidence type="ECO:0000259" key="8">
    <source>
        <dbReference type="SMART" id="SM01349"/>
    </source>
</evidence>
<dbReference type="GO" id="GO:0005815">
    <property type="term" value="C:microtubule organizing center"/>
    <property type="evidence" value="ECO:0007669"/>
    <property type="project" value="TreeGrafter"/>
</dbReference>
<sequence length="1594" mass="177229">MAVNPRDMDGFMPLLSTTDIKKKLNVGCLLLNYLGDVSKSIECQDIGQFIDNIIPWLGNGNPKVVQNGLEILTYLADRMGHDFKPYVSTIIQPTIDRLGDSKDATREKAQLVLLKIMEKGCMSPQQLLDRLRPAFNHKNAKLREEALILLTTTLNEHGADEMILSGVIPSIVKLLSDPSEKVRETAMNTLADIYRHVGERLRVDLQRKHNVPQAKLLLLIEKFDQLKAAGDMLPLAMSSDGEYKKNFWEGWETSRKRPTCHLYPESGVPSNTFGGNSIDGGIDLSLWLLTLGFGTLVALELAKEQNLLQHLASRGLKKYPSIDHKLWDPSSRWILQWDNIVKHPGARARGCHCDIHKPPWLYPDLVGKSTDEPDRAIKSAPVKRSGIPPKRGQFGPAKTPTSAIAQPGNTQQTVPRAATVKRNVSVKSATGQAGAVDEETFLTAFEDVPSINLFSAKDLEEQMKTVRDSIGDDKKDWKQRTESMKKLRSIIIAGGTNYENFLECLKSIQRPFEVACTDLRSQVVREACITLAFLSQHLKNKFASFGEAVLLTLMNLIQNSAKVVATAGAVAVRFMLQNTHCSRYVPIITSCLNNKSKDIRRASCEYLNLILQTWPTQILQKHVQVLQDTIKKGIADSDSEARAFARKSFWAFKDHFPEQAEALLNSLDTAYKRSLMSLSNSGSINSLNVVTRSASVSPRTSRPAMSATGSTENLHQTSGQPHGPLRRTPSLPRSYRQSGIPVLQRPTEHHYNYRGTSGVRSTSAIDLQAAQRAKARMMYANISRQKASLPRPSKSPDTTAVASPERTARTRTRIAGVSQSQPSSRSGSPSSRLSYATYNREGESLIARPRRLSGHGIRSTGNSREPSPQRFGMDRSFASKIRGRSLHMSPTDRPQSRPVMAQKMLQQSREAESALADALTFDNIDSYTRTPRGKGDHSDDSETSSICSERSMDSFRRPNDSFSWSGSQQRLYRDMWDQSIPKDIKEIIENCAHKHWGDRKEGLVGLQHFLSNGNTLTATELRKVTDIFTKMFMDSHTKVFSLFLDTLNELVATHSEDLGDWLYVLCARLLNKLGTDLLGSIQAKIHKTLDVVRECFPGEQLLPAVMRYLTDPTQTPNSRVKIATLTFITQIAETAEPSALITSAGTALARLLDWSNDVKSQDVRRHAQNAVISLYNLNPPKVTMVLADLPKYYQEAALPLVQNHLRKSSGSSNPASPGTPPPRAQSSPARSKVKGDVENADENLEEVYKSLRRTTAEIQNYGFERLERATTSKDSGISNMADVEEKMEGLTLCNSGRSSSVSSPTQRGRSVANITVNGSSDTIAGDLILPQENNGYKTHGSSPDSIKRPEVLDNMIKTLQSKMTQTEEKILALQEFQLYVREGDASYIKQHFKKLLKTLLDSLTNDSKKMQVEVLQTLIDMLKCPELVDSFSGYPELLVLKVINAYKLDDQKPDSSGGSSNTRSPVLWMAEKCAATIAMVLKPEQIIHLVSTIITTEPYPLNMGAIKMLHKVVEHWGRDAIEPHLSKAYDDNESAVRKSAVFCMVAIHLAVGEEVLKPHLSCLYTSKLKLLNIYIQRAQQANSQPASPRSNSKN</sequence>
<dbReference type="InterPro" id="IPR000225">
    <property type="entry name" value="Armadillo"/>
</dbReference>
<keyword evidence="10" id="KW-1185">Reference proteome</keyword>
<dbReference type="EMBL" id="KQ434796">
    <property type="protein sequence ID" value="KZC05817.1"/>
    <property type="molecule type" value="Genomic_DNA"/>
</dbReference>
<evidence type="ECO:0000256" key="5">
    <source>
        <dbReference type="PROSITE-ProRule" id="PRU00103"/>
    </source>
</evidence>
<keyword evidence="4" id="KW-0206">Cytoskeleton</keyword>
<dbReference type="Gene3D" id="1.25.10.10">
    <property type="entry name" value="Leucine-rich Repeat Variant"/>
    <property type="match status" value="4"/>
</dbReference>
<keyword evidence="2" id="KW-0963">Cytoplasm</keyword>
<evidence type="ECO:0000256" key="1">
    <source>
        <dbReference type="ARBA" id="ARBA00004245"/>
    </source>
</evidence>
<dbReference type="Proteomes" id="UP000076502">
    <property type="component" value="Unassembled WGS sequence"/>
</dbReference>